<evidence type="ECO:0000313" key="1">
    <source>
        <dbReference type="Proteomes" id="UP000887540"/>
    </source>
</evidence>
<dbReference type="WBParaSite" id="ACRNAN_scaffold10952.g11030.t1">
    <property type="protein sequence ID" value="ACRNAN_scaffold10952.g11030.t1"/>
    <property type="gene ID" value="ACRNAN_scaffold10952.g11030"/>
</dbReference>
<reference evidence="2" key="1">
    <citation type="submission" date="2022-11" db="UniProtKB">
        <authorList>
            <consortium name="WormBaseParasite"/>
        </authorList>
    </citation>
    <scope>IDENTIFICATION</scope>
</reference>
<dbReference type="Proteomes" id="UP000887540">
    <property type="component" value="Unplaced"/>
</dbReference>
<evidence type="ECO:0000313" key="2">
    <source>
        <dbReference type="WBParaSite" id="ACRNAN_scaffold10952.g11030.t1"/>
    </source>
</evidence>
<protein>
    <submittedName>
        <fullName evidence="2">Uncharacterized protein</fullName>
    </submittedName>
</protein>
<organism evidence="1 2">
    <name type="scientific">Acrobeloides nanus</name>
    <dbReference type="NCBI Taxonomy" id="290746"/>
    <lineage>
        <taxon>Eukaryota</taxon>
        <taxon>Metazoa</taxon>
        <taxon>Ecdysozoa</taxon>
        <taxon>Nematoda</taxon>
        <taxon>Chromadorea</taxon>
        <taxon>Rhabditida</taxon>
        <taxon>Tylenchina</taxon>
        <taxon>Cephalobomorpha</taxon>
        <taxon>Cephaloboidea</taxon>
        <taxon>Cephalobidae</taxon>
        <taxon>Acrobeloides</taxon>
    </lineage>
</organism>
<name>A0A914CHQ9_9BILA</name>
<proteinExistence type="predicted"/>
<dbReference type="AlphaFoldDB" id="A0A914CHQ9"/>
<keyword evidence="1" id="KW-1185">Reference proteome</keyword>
<accession>A0A914CHQ9</accession>
<sequence length="306" mass="36572">MKSSCFVNQKWKNIIMTNVTKLPKKKLIGYLIAKLISKERMLITFFRNTIINESGEKVFSLEDVRNCYFETLEILVQSKYYKSLKSHYEKFGEIVSKRTIYRIANDLHVGKLKESPKLDEFVHSDFVQIEQVDYYEDYHYIPSFDIFKDPAIFHSEHAAKLKVKIRRFRNGYVLDIPTFVNFLCAPLKDNRYQFSVCFRNQYPDVKTFTKSYNENFLSTKYPEMLFKRVKIWDIWADIDTFISCCKTLDNYVELNKENFGKFLPELECRDSKPELIHVCCTQRSDDWTILQIYTVPPDESYDKYLE</sequence>